<gene>
    <name evidence="1" type="ORF">rsdtw13_34370</name>
</gene>
<sequence>MKILYKFIIFIFAIAVTCTALCYNWPEFYEGYSFCIDNLYIGIIFLLAWLIFSLFFGLPNQRKYIKYISIYWSIDIITSLLFWIFSNTQFSDLVLYPFYIWYSGPLYGFRLLFYNVNTLIDRPALALVTAPLGLITCFIGYGLGMLVKRFKKSKTMGTR</sequence>
<reference evidence="1" key="1">
    <citation type="journal article" date="2025" name="Int. J. Syst. Evol. Microbiol.">
        <title>Inconstantimicrobium mannanitabidum sp. nov., a novel member of the family Clostridiaceae isolated from anoxic soil under the treatment of reductive soil disinfestation.</title>
        <authorList>
            <person name="Ueki A."/>
            <person name="Tonouchi A."/>
            <person name="Honma S."/>
            <person name="Kaku N."/>
            <person name="Ueki K."/>
        </authorList>
    </citation>
    <scope>NUCLEOTIDE SEQUENCE</scope>
    <source>
        <strain evidence="1">TW13</strain>
    </source>
</reference>
<protein>
    <submittedName>
        <fullName evidence="1">Uncharacterized protein</fullName>
    </submittedName>
</protein>
<evidence type="ECO:0000313" key="1">
    <source>
        <dbReference type="EMBL" id="GKX68179.1"/>
    </source>
</evidence>
<comment type="caution">
    <text evidence="1">The sequence shown here is derived from an EMBL/GenBank/DDBJ whole genome shotgun (WGS) entry which is preliminary data.</text>
</comment>
<organism evidence="1 2">
    <name type="scientific">Inconstantimicrobium mannanitabidum</name>
    <dbReference type="NCBI Taxonomy" id="1604901"/>
    <lineage>
        <taxon>Bacteria</taxon>
        <taxon>Bacillati</taxon>
        <taxon>Bacillota</taxon>
        <taxon>Clostridia</taxon>
        <taxon>Eubacteriales</taxon>
        <taxon>Clostridiaceae</taxon>
        <taxon>Inconstantimicrobium</taxon>
    </lineage>
</organism>
<keyword evidence="2" id="KW-1185">Reference proteome</keyword>
<evidence type="ECO:0000313" key="2">
    <source>
        <dbReference type="Proteomes" id="UP001058074"/>
    </source>
</evidence>
<name>A0ACB5RGH7_9CLOT</name>
<dbReference type="Proteomes" id="UP001058074">
    <property type="component" value="Unassembled WGS sequence"/>
</dbReference>
<dbReference type="EMBL" id="BROD01000001">
    <property type="protein sequence ID" value="GKX68179.1"/>
    <property type="molecule type" value="Genomic_DNA"/>
</dbReference>
<proteinExistence type="predicted"/>
<accession>A0ACB5RGH7</accession>